<sequence length="988" mass="109354">MTEELKGDERLFATFENLGELRKLQESLLSTDLHNESIPEEHEMESLTLQKFVLMLDQYQEQSYLLDPFLESLVTPVAEKLKDYAKGVIQNPTNHGNIRRVDRLAHVLYSYTLVRFFPHEIADLSIALDFMKLPDGLAQHSYLWSMRYVMLLWLYIICIIPFDLSQFDEPDKVGGTADSLQNIAKGYLSSPGLQRAAAALLLSRLYMRKDTGSAFHQFIEWSSSQLAEKNDIFTTLGLLKVLCEVVKSGSAEQVQAEHVQLLSLSRIIQDSPSLSSNTVVRKYESKLISRIGLRLLPGSSGNSRRHARSLVAGTAAIEPDEPGQEMDVPGEVDDILGLLFEALQDRVCSFPDTVVRWSAAKGVARIAERLPKDLCREVFETVLGLFEVHWVEATGLYGLPAISEGTWHGACLACAEIARRSLVEPLHLPELIGWLSKALYFDLRKGAHSIGSSVRDAAAYVLWALARTQNQSSLIPHATNLAQRLATVALYDREIHIRRAASAAFQEHVGRTALFPHGIDVLGKTDFYAVSVRKHAFLIAAPQVAQHPEYRDFLVDHLVNVVLHHWDISMRELGSESLRLICSLDLEVLAPRAIQKIVPLLDSLDLAVVHGGLSALSEIAVAYNGMIKDPAILEDHLCNIFKHLNRVPESTLTTTRNELITSAACRLIAKSITVTEINLGPNSSVPGWKRIVDAGLKHRVSDVQISAAEAMATISNLSDCSSDEDSANSFEDMSSDVVNAFLDALIDGLNDYTIDERGDVGSWVRLVCIQGLTDLSLLFFAIAASIPEFDSYFPPEKYLAIAAGILKQGVERLDNVRQIAGACFMRLLQASLPQVGGKDRWRLPGLQLVEELFSSPSDQMSWSDGNWLFPRALRLLEVPEFRNDVLLGIVISIGSKTDSTQRPAANSLVKFTQGLPLSPSATSPYSVLELVNDLINHAKSNMASNAVVVPVFQTFTILLEADALRQVPQDPNGLRRSVYAYFTGTNES</sequence>
<dbReference type="OrthoDB" id="1735853at2759"/>
<dbReference type="SUPFAM" id="SSF48371">
    <property type="entry name" value="ARM repeat"/>
    <property type="match status" value="1"/>
</dbReference>
<name>A0A0C3C2L9_HEBCY</name>
<dbReference type="GO" id="GO:0005096">
    <property type="term" value="F:GTPase activator activity"/>
    <property type="evidence" value="ECO:0007669"/>
    <property type="project" value="InterPro"/>
</dbReference>
<dbReference type="STRING" id="686832.A0A0C3C2L9"/>
<organism evidence="4 5">
    <name type="scientific">Hebeloma cylindrosporum</name>
    <dbReference type="NCBI Taxonomy" id="76867"/>
    <lineage>
        <taxon>Eukaryota</taxon>
        <taxon>Fungi</taxon>
        <taxon>Dikarya</taxon>
        <taxon>Basidiomycota</taxon>
        <taxon>Agaricomycotina</taxon>
        <taxon>Agaricomycetes</taxon>
        <taxon>Agaricomycetidae</taxon>
        <taxon>Agaricales</taxon>
        <taxon>Agaricineae</taxon>
        <taxon>Hymenogastraceae</taxon>
        <taxon>Hebeloma</taxon>
    </lineage>
</organism>
<feature type="domain" description="Tubulin-folding cofactor D C-terminal" evidence="2">
    <location>
        <begin position="801"/>
        <end position="974"/>
    </location>
</feature>
<dbReference type="AlphaFoldDB" id="A0A0C3C2L9"/>
<accession>A0A0C3C2L9</accession>
<dbReference type="Proteomes" id="UP000053424">
    <property type="component" value="Unassembled WGS sequence"/>
</dbReference>
<dbReference type="Gene3D" id="1.25.10.10">
    <property type="entry name" value="Leucine-rich Repeat Variant"/>
    <property type="match status" value="1"/>
</dbReference>
<dbReference type="GO" id="GO:0007021">
    <property type="term" value="P:tubulin complex assembly"/>
    <property type="evidence" value="ECO:0007669"/>
    <property type="project" value="InterPro"/>
</dbReference>
<dbReference type="InterPro" id="IPR033162">
    <property type="entry name" value="TBCD"/>
</dbReference>
<evidence type="ECO:0000259" key="2">
    <source>
        <dbReference type="Pfam" id="PF12612"/>
    </source>
</evidence>
<evidence type="ECO:0000313" key="5">
    <source>
        <dbReference type="Proteomes" id="UP000053424"/>
    </source>
</evidence>
<proteinExistence type="predicted"/>
<reference evidence="4 5" key="1">
    <citation type="submission" date="2014-04" db="EMBL/GenBank/DDBJ databases">
        <authorList>
            <consortium name="DOE Joint Genome Institute"/>
            <person name="Kuo A."/>
            <person name="Gay G."/>
            <person name="Dore J."/>
            <person name="Kohler A."/>
            <person name="Nagy L.G."/>
            <person name="Floudas D."/>
            <person name="Copeland A."/>
            <person name="Barry K.W."/>
            <person name="Cichocki N."/>
            <person name="Veneault-Fourrey C."/>
            <person name="LaButti K."/>
            <person name="Lindquist E.A."/>
            <person name="Lipzen A."/>
            <person name="Lundell T."/>
            <person name="Morin E."/>
            <person name="Murat C."/>
            <person name="Sun H."/>
            <person name="Tunlid A."/>
            <person name="Henrissat B."/>
            <person name="Grigoriev I.V."/>
            <person name="Hibbett D.S."/>
            <person name="Martin F."/>
            <person name="Nordberg H.P."/>
            <person name="Cantor M.N."/>
            <person name="Hua S.X."/>
        </authorList>
    </citation>
    <scope>NUCLEOTIDE SEQUENCE [LARGE SCALE GENOMIC DNA]</scope>
    <source>
        <strain evidence="5">h7</strain>
    </source>
</reference>
<dbReference type="GO" id="GO:0007023">
    <property type="term" value="P:post-chaperonin tubulin folding pathway"/>
    <property type="evidence" value="ECO:0007669"/>
    <property type="project" value="InterPro"/>
</dbReference>
<evidence type="ECO:0000256" key="1">
    <source>
        <dbReference type="ARBA" id="ARBA00023186"/>
    </source>
</evidence>
<dbReference type="Pfam" id="PF12612">
    <property type="entry name" value="TFCD_C"/>
    <property type="match status" value="1"/>
</dbReference>
<dbReference type="GO" id="GO:0000226">
    <property type="term" value="P:microtubule cytoskeleton organization"/>
    <property type="evidence" value="ECO:0007669"/>
    <property type="project" value="TreeGrafter"/>
</dbReference>
<gene>
    <name evidence="4" type="ORF">M413DRAFT_18265</name>
</gene>
<dbReference type="Pfam" id="PF25767">
    <property type="entry name" value="ARM_TBCD_2nd"/>
    <property type="match status" value="1"/>
</dbReference>
<dbReference type="EMBL" id="KN831776">
    <property type="protein sequence ID" value="KIM43135.1"/>
    <property type="molecule type" value="Genomic_DNA"/>
</dbReference>
<dbReference type="PANTHER" id="PTHR12658">
    <property type="entry name" value="BETA-TUBULIN COFACTOR D"/>
    <property type="match status" value="1"/>
</dbReference>
<dbReference type="InterPro" id="IPR016024">
    <property type="entry name" value="ARM-type_fold"/>
</dbReference>
<keyword evidence="1" id="KW-0143">Chaperone</keyword>
<dbReference type="InterPro" id="IPR011989">
    <property type="entry name" value="ARM-like"/>
</dbReference>
<dbReference type="InterPro" id="IPR022577">
    <property type="entry name" value="TBCD_C"/>
</dbReference>
<protein>
    <submittedName>
        <fullName evidence="4">Uncharacterized protein</fullName>
    </submittedName>
</protein>
<evidence type="ECO:0000313" key="4">
    <source>
        <dbReference type="EMBL" id="KIM43135.1"/>
    </source>
</evidence>
<dbReference type="InterPro" id="IPR058033">
    <property type="entry name" value="ARM_TBCD_2nd"/>
</dbReference>
<dbReference type="Pfam" id="PF23579">
    <property type="entry name" value="ARM_TBCD"/>
    <property type="match status" value="1"/>
</dbReference>
<reference evidence="5" key="2">
    <citation type="submission" date="2015-01" db="EMBL/GenBank/DDBJ databases">
        <title>Evolutionary Origins and Diversification of the Mycorrhizal Mutualists.</title>
        <authorList>
            <consortium name="DOE Joint Genome Institute"/>
            <consortium name="Mycorrhizal Genomics Consortium"/>
            <person name="Kohler A."/>
            <person name="Kuo A."/>
            <person name="Nagy L.G."/>
            <person name="Floudas D."/>
            <person name="Copeland A."/>
            <person name="Barry K.W."/>
            <person name="Cichocki N."/>
            <person name="Veneault-Fourrey C."/>
            <person name="LaButti K."/>
            <person name="Lindquist E.A."/>
            <person name="Lipzen A."/>
            <person name="Lundell T."/>
            <person name="Morin E."/>
            <person name="Murat C."/>
            <person name="Riley R."/>
            <person name="Ohm R."/>
            <person name="Sun H."/>
            <person name="Tunlid A."/>
            <person name="Henrissat B."/>
            <person name="Grigoriev I.V."/>
            <person name="Hibbett D.S."/>
            <person name="Martin F."/>
        </authorList>
    </citation>
    <scope>NUCLEOTIDE SEQUENCE [LARGE SCALE GENOMIC DNA]</scope>
    <source>
        <strain evidence="5">h7</strain>
    </source>
</reference>
<feature type="domain" description="Tubulin-folding cofactor D ARM repeats" evidence="3">
    <location>
        <begin position="317"/>
        <end position="519"/>
    </location>
</feature>
<evidence type="ECO:0000259" key="3">
    <source>
        <dbReference type="Pfam" id="PF25767"/>
    </source>
</evidence>
<dbReference type="PANTHER" id="PTHR12658:SF0">
    <property type="entry name" value="TUBULIN-SPECIFIC CHAPERONE D"/>
    <property type="match status" value="1"/>
</dbReference>
<keyword evidence="5" id="KW-1185">Reference proteome</keyword>
<dbReference type="GO" id="GO:0048487">
    <property type="term" value="F:beta-tubulin binding"/>
    <property type="evidence" value="ECO:0007669"/>
    <property type="project" value="InterPro"/>
</dbReference>
<dbReference type="HOGENOM" id="CLU_003043_0_0_1"/>